<dbReference type="InterPro" id="IPR005467">
    <property type="entry name" value="His_kinase_dom"/>
</dbReference>
<dbReference type="Gene3D" id="1.10.287.130">
    <property type="match status" value="1"/>
</dbReference>
<evidence type="ECO:0000256" key="11">
    <source>
        <dbReference type="ARBA" id="ARBA00022989"/>
    </source>
</evidence>
<dbReference type="InterPro" id="IPR035965">
    <property type="entry name" value="PAS-like_dom_sf"/>
</dbReference>
<dbReference type="GO" id="GO:0005886">
    <property type="term" value="C:plasma membrane"/>
    <property type="evidence" value="ECO:0007669"/>
    <property type="project" value="UniProtKB-SubCell"/>
</dbReference>
<keyword evidence="11 18" id="KW-1133">Transmembrane helix</keyword>
<evidence type="ECO:0000256" key="13">
    <source>
        <dbReference type="ARBA" id="ARBA00023136"/>
    </source>
</evidence>
<dbReference type="InterPro" id="IPR001789">
    <property type="entry name" value="Sig_transdc_resp-reg_receiver"/>
</dbReference>
<feature type="transmembrane region" description="Helical" evidence="18">
    <location>
        <begin position="202"/>
        <end position="222"/>
    </location>
</feature>
<keyword evidence="8" id="KW-0547">Nucleotide-binding</keyword>
<dbReference type="OrthoDB" id="5555669at2"/>
<evidence type="ECO:0000256" key="2">
    <source>
        <dbReference type="ARBA" id="ARBA00004651"/>
    </source>
</evidence>
<reference evidence="22 23" key="1">
    <citation type="submission" date="2019-09" db="EMBL/GenBank/DDBJ databases">
        <title>Ecophysiology of the spiral-shaped methanotroph Methylospira mobilis as revealed by the complete genome sequence.</title>
        <authorList>
            <person name="Oshkin I.Y."/>
            <person name="Dedysh S.N."/>
            <person name="Miroshnikov K."/>
            <person name="Danilova O.V."/>
            <person name="Hakobyan A."/>
            <person name="Liesack W."/>
        </authorList>
    </citation>
    <scope>NUCLEOTIDE SEQUENCE [LARGE SCALE GENOMIC DNA]</scope>
    <source>
        <strain evidence="22 23">Shm1</strain>
    </source>
</reference>
<dbReference type="SMART" id="SM00448">
    <property type="entry name" value="REC"/>
    <property type="match status" value="2"/>
</dbReference>
<comment type="subunit">
    <text evidence="14">At low DSF concentrations, interacts with RpfF.</text>
</comment>
<dbReference type="Gene3D" id="3.30.450.20">
    <property type="entry name" value="PAS domain"/>
    <property type="match status" value="1"/>
</dbReference>
<feature type="domain" description="HPt" evidence="21">
    <location>
        <begin position="998"/>
        <end position="1097"/>
    </location>
</feature>
<feature type="domain" description="Response regulatory" evidence="20">
    <location>
        <begin position="842"/>
        <end position="960"/>
    </location>
</feature>
<dbReference type="GO" id="GO:0000155">
    <property type="term" value="F:phosphorelay sensor kinase activity"/>
    <property type="evidence" value="ECO:0007669"/>
    <property type="project" value="InterPro"/>
</dbReference>
<evidence type="ECO:0000256" key="17">
    <source>
        <dbReference type="PROSITE-ProRule" id="PRU00169"/>
    </source>
</evidence>
<dbReference type="InterPro" id="IPR008207">
    <property type="entry name" value="Sig_transdc_His_kin_Hpt_dom"/>
</dbReference>
<dbReference type="GO" id="GO:0005524">
    <property type="term" value="F:ATP binding"/>
    <property type="evidence" value="ECO:0007669"/>
    <property type="project" value="UniProtKB-KW"/>
</dbReference>
<dbReference type="CDD" id="cd17546">
    <property type="entry name" value="REC_hyHK_CKI1_RcsC-like"/>
    <property type="match status" value="1"/>
</dbReference>
<keyword evidence="12" id="KW-0902">Two-component regulatory system</keyword>
<evidence type="ECO:0000256" key="9">
    <source>
        <dbReference type="ARBA" id="ARBA00022777"/>
    </source>
</evidence>
<dbReference type="Gene3D" id="1.20.120.160">
    <property type="entry name" value="HPT domain"/>
    <property type="match status" value="1"/>
</dbReference>
<dbReference type="InterPro" id="IPR004358">
    <property type="entry name" value="Sig_transdc_His_kin-like_C"/>
</dbReference>
<dbReference type="SUPFAM" id="SSF52172">
    <property type="entry name" value="CheY-like"/>
    <property type="match status" value="2"/>
</dbReference>
<dbReference type="Pfam" id="PF00072">
    <property type="entry name" value="Response_reg"/>
    <property type="match status" value="1"/>
</dbReference>
<dbReference type="InterPro" id="IPR011006">
    <property type="entry name" value="CheY-like_superfamily"/>
</dbReference>
<gene>
    <name evidence="22" type="ORF">F6R98_06865</name>
</gene>
<dbReference type="CDD" id="cd00130">
    <property type="entry name" value="PAS"/>
    <property type="match status" value="1"/>
</dbReference>
<dbReference type="Gene3D" id="3.30.565.10">
    <property type="entry name" value="Histidine kinase-like ATPase, C-terminal domain"/>
    <property type="match status" value="1"/>
</dbReference>
<dbReference type="InterPro" id="IPR000014">
    <property type="entry name" value="PAS"/>
</dbReference>
<name>A0A5Q0BGX4_9GAMM</name>
<feature type="transmembrane region" description="Helical" evidence="18">
    <location>
        <begin position="250"/>
        <end position="269"/>
    </location>
</feature>
<keyword evidence="5 17" id="KW-0597">Phosphoprotein</keyword>
<comment type="subcellular location">
    <subcellularLocation>
        <location evidence="2">Cell membrane</location>
        <topology evidence="2">Multi-pass membrane protein</topology>
    </subcellularLocation>
</comment>
<dbReference type="AlphaFoldDB" id="A0A5Q0BGX4"/>
<evidence type="ECO:0000313" key="22">
    <source>
        <dbReference type="EMBL" id="QFY42382.1"/>
    </source>
</evidence>
<dbReference type="SMART" id="SM00387">
    <property type="entry name" value="HATPase_c"/>
    <property type="match status" value="1"/>
</dbReference>
<dbReference type="Pfam" id="PF05231">
    <property type="entry name" value="MASE1"/>
    <property type="match status" value="1"/>
</dbReference>
<keyword evidence="23" id="KW-1185">Reference proteome</keyword>
<evidence type="ECO:0000256" key="7">
    <source>
        <dbReference type="ARBA" id="ARBA00022692"/>
    </source>
</evidence>
<accession>A0A5Q0BGX4</accession>
<comment type="catalytic activity">
    <reaction evidence="1">
        <text>ATP + protein L-histidine = ADP + protein N-phospho-L-histidine.</text>
        <dbReference type="EC" id="2.7.13.3"/>
    </reaction>
</comment>
<dbReference type="InterPro" id="IPR003594">
    <property type="entry name" value="HATPase_dom"/>
</dbReference>
<dbReference type="Gene3D" id="3.40.50.2300">
    <property type="match status" value="2"/>
</dbReference>
<dbReference type="PROSITE" id="PS50109">
    <property type="entry name" value="HIS_KIN"/>
    <property type="match status" value="1"/>
</dbReference>
<dbReference type="InterPro" id="IPR036641">
    <property type="entry name" value="HPT_dom_sf"/>
</dbReference>
<evidence type="ECO:0000259" key="20">
    <source>
        <dbReference type="PROSITE" id="PS50110"/>
    </source>
</evidence>
<dbReference type="CDD" id="cd16922">
    <property type="entry name" value="HATPase_EvgS-ArcB-TorS-like"/>
    <property type="match status" value="1"/>
</dbReference>
<feature type="modified residue" description="4-aspartylphosphate" evidence="17">
    <location>
        <position position="748"/>
    </location>
</feature>
<dbReference type="Pfam" id="PF13426">
    <property type="entry name" value="PAS_9"/>
    <property type="match status" value="1"/>
</dbReference>
<evidence type="ECO:0000256" key="3">
    <source>
        <dbReference type="ARBA" id="ARBA00012438"/>
    </source>
</evidence>
<evidence type="ECO:0000259" key="19">
    <source>
        <dbReference type="PROSITE" id="PS50109"/>
    </source>
</evidence>
<dbReference type="SUPFAM" id="SSF47384">
    <property type="entry name" value="Homodimeric domain of signal transducing histidine kinase"/>
    <property type="match status" value="1"/>
</dbReference>
<protein>
    <recommendedName>
        <fullName evidence="15">Sensory/regulatory protein RpfC</fullName>
        <ecNumber evidence="3">2.7.13.3</ecNumber>
    </recommendedName>
</protein>
<evidence type="ECO:0000256" key="15">
    <source>
        <dbReference type="ARBA" id="ARBA00068150"/>
    </source>
</evidence>
<feature type="transmembrane region" description="Helical" evidence="18">
    <location>
        <begin position="69"/>
        <end position="90"/>
    </location>
</feature>
<dbReference type="FunFam" id="3.30.565.10:FF:000010">
    <property type="entry name" value="Sensor histidine kinase RcsC"/>
    <property type="match status" value="1"/>
</dbReference>
<keyword evidence="10" id="KW-0067">ATP-binding</keyword>
<dbReference type="InParanoid" id="A0A5Q0BGX4"/>
<dbReference type="SUPFAM" id="SSF55785">
    <property type="entry name" value="PYP-like sensor domain (PAS domain)"/>
    <property type="match status" value="1"/>
</dbReference>
<feature type="domain" description="Response regulatory" evidence="20">
    <location>
        <begin position="698"/>
        <end position="811"/>
    </location>
</feature>
<dbReference type="SMART" id="SM00388">
    <property type="entry name" value="HisKA"/>
    <property type="match status" value="1"/>
</dbReference>
<proteinExistence type="predicted"/>
<evidence type="ECO:0000256" key="8">
    <source>
        <dbReference type="ARBA" id="ARBA00022741"/>
    </source>
</evidence>
<feature type="domain" description="Histidine kinase" evidence="19">
    <location>
        <begin position="458"/>
        <end position="679"/>
    </location>
</feature>
<dbReference type="PROSITE" id="PS50110">
    <property type="entry name" value="RESPONSE_REGULATORY"/>
    <property type="match status" value="2"/>
</dbReference>
<dbReference type="Pfam" id="PF01627">
    <property type="entry name" value="Hpt"/>
    <property type="match status" value="1"/>
</dbReference>
<dbReference type="PRINTS" id="PR00344">
    <property type="entry name" value="BCTRLSENSOR"/>
</dbReference>
<dbReference type="Pfam" id="PF02518">
    <property type="entry name" value="HATPase_c"/>
    <property type="match status" value="1"/>
</dbReference>
<evidence type="ECO:0000256" key="14">
    <source>
        <dbReference type="ARBA" id="ARBA00064003"/>
    </source>
</evidence>
<dbReference type="RefSeq" id="WP_153248361.1">
    <property type="nucleotide sequence ID" value="NZ_CP044205.1"/>
</dbReference>
<dbReference type="SUPFAM" id="SSF47226">
    <property type="entry name" value="Histidine-containing phosphotransfer domain, HPT domain"/>
    <property type="match status" value="1"/>
</dbReference>
<evidence type="ECO:0000256" key="5">
    <source>
        <dbReference type="ARBA" id="ARBA00022553"/>
    </source>
</evidence>
<dbReference type="KEGG" id="mmob:F6R98_06865"/>
<keyword evidence="4" id="KW-1003">Cell membrane</keyword>
<keyword evidence="6" id="KW-0808">Transferase</keyword>
<evidence type="ECO:0000256" key="4">
    <source>
        <dbReference type="ARBA" id="ARBA00022475"/>
    </source>
</evidence>
<keyword evidence="13 18" id="KW-0472">Membrane</keyword>
<dbReference type="InterPro" id="IPR007895">
    <property type="entry name" value="MASE1"/>
</dbReference>
<dbReference type="Pfam" id="PF00512">
    <property type="entry name" value="HisKA"/>
    <property type="match status" value="1"/>
</dbReference>
<organism evidence="22 23">
    <name type="scientific">Candidatus Methylospira mobilis</name>
    <dbReference type="NCBI Taxonomy" id="1808979"/>
    <lineage>
        <taxon>Bacteria</taxon>
        <taxon>Pseudomonadati</taxon>
        <taxon>Pseudomonadota</taxon>
        <taxon>Gammaproteobacteria</taxon>
        <taxon>Methylococcales</taxon>
        <taxon>Methylococcaceae</taxon>
        <taxon>Candidatus Methylospira</taxon>
    </lineage>
</organism>
<evidence type="ECO:0000256" key="6">
    <source>
        <dbReference type="ARBA" id="ARBA00022679"/>
    </source>
</evidence>
<dbReference type="InterPro" id="IPR036890">
    <property type="entry name" value="HATPase_C_sf"/>
</dbReference>
<keyword evidence="7 18" id="KW-0812">Transmembrane</keyword>
<dbReference type="PANTHER" id="PTHR45339">
    <property type="entry name" value="HYBRID SIGNAL TRANSDUCTION HISTIDINE KINASE J"/>
    <property type="match status" value="1"/>
</dbReference>
<dbReference type="SUPFAM" id="SSF55874">
    <property type="entry name" value="ATPase domain of HSP90 chaperone/DNA topoisomerase II/histidine kinase"/>
    <property type="match status" value="1"/>
</dbReference>
<dbReference type="InterPro" id="IPR036097">
    <property type="entry name" value="HisK_dim/P_sf"/>
</dbReference>
<dbReference type="EC" id="2.7.13.3" evidence="3"/>
<dbReference type="PANTHER" id="PTHR45339:SF1">
    <property type="entry name" value="HYBRID SIGNAL TRANSDUCTION HISTIDINE KINASE J"/>
    <property type="match status" value="1"/>
</dbReference>
<feature type="transmembrane region" description="Helical" evidence="18">
    <location>
        <begin position="135"/>
        <end position="156"/>
    </location>
</feature>
<evidence type="ECO:0000256" key="12">
    <source>
        <dbReference type="ARBA" id="ARBA00023012"/>
    </source>
</evidence>
<dbReference type="PROSITE" id="PS50894">
    <property type="entry name" value="HPT"/>
    <property type="match status" value="1"/>
</dbReference>
<feature type="transmembrane region" description="Helical" evidence="18">
    <location>
        <begin position="281"/>
        <end position="304"/>
    </location>
</feature>
<evidence type="ECO:0000256" key="18">
    <source>
        <dbReference type="SAM" id="Phobius"/>
    </source>
</evidence>
<dbReference type="CDD" id="cd00082">
    <property type="entry name" value="HisKA"/>
    <property type="match status" value="1"/>
</dbReference>
<sequence>MVSNNSVRPWLDISGEKRDQSVAVVRLTLEIIPAYMIMAELSLTLGNFHNTTAASPCWLPTGLVMAATVWYGLQALPGIFIGQFLTVLLLEKSGCQAALAASVGNVMEGAVFFHISRRFMCGTDILESVHNFLSMVAAVLLAGLINSLVGIGGFVLSGRLPQSLIALESFTWYTGDLSGALTTVPLLTAFFQRRGELRWKNLHSAEFFAVLVLTLSLVYFFFFDVFEAIAHPMAFILLPILLWAAFRFELCAISVLIALLSIVATIGTMRNLGPFSNVRPLVSVALLQIYTSILIITSMLVTIINRERRQMLINARHRESELIENEQRMHNLLEISPIAVHIQRISDSSLIFANNAYARLLHTEKNDMLGVNPASFYRNKQDYFDITETLRNEQSIVNRQIELLTSDDQKIWALASYFPERFKNEAAIIGWFYDITKLRHAQEQAEKATRLKSEFLSMMSHEIRTPMNGVIGMSDLLLDTPLNAQQQEFAQTLRDSAHALLVIINDILDFSKIEAERLEIEHVEFALVPLVEGSLELMAAKAHQKDLTLISHIDPNAPAVVVTDPGRLRQVLLNLLDNAIKFTAEGEIIIRAHSSAIGNNRHLLRFEIQDHGIGMSPEVIARLFQPFTQADSSVTRKFGGTGLGLSICKRLAELMGGAIGVHSIKKQGSTFWLEIPAGRGEKAMLPPPPNVDRISSLGILIVSASAAQCHTMLTYLRSWNIRAEACSHGDEAQHRLRASADFAVAIVDMHLPEEDIAALTKSLIDIHPTLRIVLLAKTKSMWGSMDESLFHGGLLQPIKQSSLLDALVTTTERRKRYLPVEQDRRMPPPVIDTVEALKNHSLILVAEDNEVNQKITINMLNKLGFVAHIANNGVEAVEAVDFLSYGLVLMDCQMPVMDGYEATRAIRKTEQATRQRIPIVAMTANALPEDRMRCLETGMDDYLPKPISLQSLQVLLERWLPGPPVIKSAESIGTDTENGQTELNPVDLARVQDLFGDDKATIREIFDIFGTSTAQLLKKLEFAITEKKFDNIRSIAHQLAGSGSNLGIDPLHLQSRALEKAATAADMQQIVEIQKSIHATVDGVALFIEKSLNIESV</sequence>
<dbReference type="FunFam" id="1.10.287.130:FF:000002">
    <property type="entry name" value="Two-component osmosensing histidine kinase"/>
    <property type="match status" value="1"/>
</dbReference>
<evidence type="ECO:0000256" key="10">
    <source>
        <dbReference type="ARBA" id="ARBA00022840"/>
    </source>
</evidence>
<evidence type="ECO:0000313" key="23">
    <source>
        <dbReference type="Proteomes" id="UP000325755"/>
    </source>
</evidence>
<dbReference type="InterPro" id="IPR003661">
    <property type="entry name" value="HisK_dim/P_dom"/>
</dbReference>
<feature type="modified residue" description="4-aspartylphosphate" evidence="17">
    <location>
        <position position="891"/>
    </location>
</feature>
<evidence type="ECO:0000256" key="16">
    <source>
        <dbReference type="PROSITE-ProRule" id="PRU00110"/>
    </source>
</evidence>
<evidence type="ECO:0000259" key="21">
    <source>
        <dbReference type="PROSITE" id="PS50894"/>
    </source>
</evidence>
<evidence type="ECO:0000256" key="1">
    <source>
        <dbReference type="ARBA" id="ARBA00000085"/>
    </source>
</evidence>
<dbReference type="Proteomes" id="UP000325755">
    <property type="component" value="Chromosome"/>
</dbReference>
<keyword evidence="9" id="KW-0418">Kinase</keyword>
<dbReference type="EMBL" id="CP044205">
    <property type="protein sequence ID" value="QFY42382.1"/>
    <property type="molecule type" value="Genomic_DNA"/>
</dbReference>
<feature type="modified residue" description="Phosphohistidine" evidence="16">
    <location>
        <position position="1037"/>
    </location>
</feature>